<dbReference type="EMBL" id="DSEU01000038">
    <property type="protein sequence ID" value="HEM66936.1"/>
    <property type="molecule type" value="Genomic_DNA"/>
</dbReference>
<dbReference type="Pfam" id="PF01637">
    <property type="entry name" value="ATPase_2"/>
    <property type="match status" value="1"/>
</dbReference>
<gene>
    <name evidence="2" type="ORF">ENO26_05130</name>
</gene>
<proteinExistence type="predicted"/>
<dbReference type="InterPro" id="IPR027417">
    <property type="entry name" value="P-loop_NTPase"/>
</dbReference>
<protein>
    <submittedName>
        <fullName evidence="2">AAA family ATPase</fullName>
    </submittedName>
</protein>
<reference evidence="2" key="1">
    <citation type="journal article" date="2020" name="mSystems">
        <title>Genome- and Community-Level Interaction Insights into Carbon Utilization and Element Cycling Functions of Hydrothermarchaeota in Hydrothermal Sediment.</title>
        <authorList>
            <person name="Zhou Z."/>
            <person name="Liu Y."/>
            <person name="Xu W."/>
            <person name="Pan J."/>
            <person name="Luo Z.H."/>
            <person name="Li M."/>
        </authorList>
    </citation>
    <scope>NUCLEOTIDE SEQUENCE [LARGE SCALE GENOMIC DNA]</scope>
    <source>
        <strain evidence="2">SpSt-125</strain>
    </source>
</reference>
<feature type="domain" description="AAA+ ATPase" evidence="1">
    <location>
        <begin position="34"/>
        <end position="194"/>
    </location>
</feature>
<accession>A0A7J2U2L5</accession>
<dbReference type="SUPFAM" id="SSF52540">
    <property type="entry name" value="P-loop containing nucleoside triphosphate hydrolases"/>
    <property type="match status" value="1"/>
</dbReference>
<dbReference type="InterPro" id="IPR011579">
    <property type="entry name" value="ATPase_dom"/>
</dbReference>
<name>A0A7J2U2L5_9CREN</name>
<dbReference type="CDD" id="cd00009">
    <property type="entry name" value="AAA"/>
    <property type="match status" value="1"/>
</dbReference>
<dbReference type="AlphaFoldDB" id="A0A7J2U2L5"/>
<evidence type="ECO:0000313" key="2">
    <source>
        <dbReference type="EMBL" id="HEM66936.1"/>
    </source>
</evidence>
<dbReference type="InterPro" id="IPR003593">
    <property type="entry name" value="AAA+_ATPase"/>
</dbReference>
<dbReference type="Gene3D" id="3.40.50.300">
    <property type="entry name" value="P-loop containing nucleotide triphosphate hydrolases"/>
    <property type="match status" value="1"/>
</dbReference>
<organism evidence="2">
    <name type="scientific">Ignisphaera aggregans</name>
    <dbReference type="NCBI Taxonomy" id="334771"/>
    <lineage>
        <taxon>Archaea</taxon>
        <taxon>Thermoproteota</taxon>
        <taxon>Thermoprotei</taxon>
        <taxon>Desulfurococcales</taxon>
        <taxon>Desulfurococcaceae</taxon>
        <taxon>Ignisphaera</taxon>
    </lineage>
</organism>
<sequence>MTRIKLSFAPGLEIEFTDRDRAIEQVLEWSEKSTPYPVVVFGPEGCGKTSLLLQAVEILREQGYSVIYFNPLRRRFEAEAGIESIKQLVLDRLRQASTEHEFARLIWLVIDVAVEALKHGKKKLAIIVDDAFHFMGIKEAAAIVKGLLELIEHPEEKYEKIVAIAATSEGLSRTEIGRHRWAELTPMWNMSRKGFEELYKRVPGSKPSFDEVWRLTGGNPDMLRRLYLSGWSVNAVIEKLIDLKKLDIFVSSLSSDERKWLAEVVEDPDTLYTRERIPLLHKLVELNLIVDEIPRRDRVFWIDELPPERDHELGIGKLAAWQTPLHREAVKKVLKKH</sequence>
<comment type="caution">
    <text evidence="2">The sequence shown here is derived from an EMBL/GenBank/DDBJ whole genome shotgun (WGS) entry which is preliminary data.</text>
</comment>
<evidence type="ECO:0000259" key="1">
    <source>
        <dbReference type="SMART" id="SM00382"/>
    </source>
</evidence>
<dbReference type="GO" id="GO:0005524">
    <property type="term" value="F:ATP binding"/>
    <property type="evidence" value="ECO:0007669"/>
    <property type="project" value="InterPro"/>
</dbReference>
<dbReference type="SMART" id="SM00382">
    <property type="entry name" value="AAA"/>
    <property type="match status" value="1"/>
</dbReference>